<evidence type="ECO:0000313" key="17">
    <source>
        <dbReference type="Proteomes" id="UP000000226"/>
    </source>
</evidence>
<dbReference type="GO" id="GO:0005634">
    <property type="term" value="C:nucleus"/>
    <property type="evidence" value="ECO:0007669"/>
    <property type="project" value="TreeGrafter"/>
</dbReference>
<dbReference type="Gene3D" id="1.10.1520.10">
    <property type="entry name" value="Ribonuclease III domain"/>
    <property type="match status" value="2"/>
</dbReference>
<dbReference type="CDD" id="cd00593">
    <property type="entry name" value="RIBOc"/>
    <property type="match status" value="2"/>
</dbReference>
<dbReference type="SUPFAM" id="SSF101690">
    <property type="entry name" value="PAZ domain"/>
    <property type="match status" value="1"/>
</dbReference>
<dbReference type="STRING" id="3885.V7BQJ5"/>
<organism evidence="16 17">
    <name type="scientific">Phaseolus vulgaris</name>
    <name type="common">Kidney bean</name>
    <name type="synonym">French bean</name>
    <dbReference type="NCBI Taxonomy" id="3885"/>
    <lineage>
        <taxon>Eukaryota</taxon>
        <taxon>Viridiplantae</taxon>
        <taxon>Streptophyta</taxon>
        <taxon>Embryophyta</taxon>
        <taxon>Tracheophyta</taxon>
        <taxon>Spermatophyta</taxon>
        <taxon>Magnoliopsida</taxon>
        <taxon>eudicotyledons</taxon>
        <taxon>Gunneridae</taxon>
        <taxon>Pentapetalae</taxon>
        <taxon>rosids</taxon>
        <taxon>fabids</taxon>
        <taxon>Fabales</taxon>
        <taxon>Fabaceae</taxon>
        <taxon>Papilionoideae</taxon>
        <taxon>50 kb inversion clade</taxon>
        <taxon>NPAAA clade</taxon>
        <taxon>indigoferoid/millettioid clade</taxon>
        <taxon>Phaseoleae</taxon>
        <taxon>Phaseolus</taxon>
    </lineage>
</organism>
<dbReference type="PANTHER" id="PTHR14950:SF70">
    <property type="entry name" value="ENDORIBONUCLEASE DICER HOMOLOG 2"/>
    <property type="match status" value="1"/>
</dbReference>
<reference evidence="17" key="1">
    <citation type="journal article" date="2014" name="Nat. Genet.">
        <title>A reference genome for common bean and genome-wide analysis of dual domestications.</title>
        <authorList>
            <person name="Schmutz J."/>
            <person name="McClean P.E."/>
            <person name="Mamidi S."/>
            <person name="Wu G.A."/>
            <person name="Cannon S.B."/>
            <person name="Grimwood J."/>
            <person name="Jenkins J."/>
            <person name="Shu S."/>
            <person name="Song Q."/>
            <person name="Chavarro C."/>
            <person name="Torres-Torres M."/>
            <person name="Geffroy V."/>
            <person name="Moghaddam S.M."/>
            <person name="Gao D."/>
            <person name="Abernathy B."/>
            <person name="Barry K."/>
            <person name="Blair M."/>
            <person name="Brick M.A."/>
            <person name="Chovatia M."/>
            <person name="Gepts P."/>
            <person name="Goodstein D.M."/>
            <person name="Gonzales M."/>
            <person name="Hellsten U."/>
            <person name="Hyten D.L."/>
            <person name="Jia G."/>
            <person name="Kelly J.D."/>
            <person name="Kudrna D."/>
            <person name="Lee R."/>
            <person name="Richard M.M."/>
            <person name="Miklas P.N."/>
            <person name="Osorno J.M."/>
            <person name="Rodrigues J."/>
            <person name="Thareau V."/>
            <person name="Urrea C.A."/>
            <person name="Wang M."/>
            <person name="Yu Y."/>
            <person name="Zhang M."/>
            <person name="Wing R.A."/>
            <person name="Cregan P.B."/>
            <person name="Rokhsar D.S."/>
            <person name="Jackson S.A."/>
        </authorList>
    </citation>
    <scope>NUCLEOTIDE SEQUENCE [LARGE SCALE GENOMIC DNA]</scope>
    <source>
        <strain evidence="17">cv. G19833</strain>
    </source>
</reference>
<keyword evidence="17" id="KW-1185">Reference proteome</keyword>
<dbReference type="InterPro" id="IPR014720">
    <property type="entry name" value="dsRBD_dom"/>
</dbReference>
<dbReference type="GO" id="GO:0030422">
    <property type="term" value="P:siRNA processing"/>
    <property type="evidence" value="ECO:0007669"/>
    <property type="project" value="TreeGrafter"/>
</dbReference>
<evidence type="ECO:0000256" key="8">
    <source>
        <dbReference type="ARBA" id="ARBA00022801"/>
    </source>
</evidence>
<evidence type="ECO:0000256" key="9">
    <source>
        <dbReference type="ARBA" id="ARBA00022842"/>
    </source>
</evidence>
<keyword evidence="11" id="KW-0464">Manganese</keyword>
<dbReference type="PROSITE" id="PS50821">
    <property type="entry name" value="PAZ"/>
    <property type="match status" value="1"/>
</dbReference>
<feature type="domain" description="DRBM" evidence="13">
    <location>
        <begin position="682"/>
        <end position="749"/>
    </location>
</feature>
<comment type="cofactor">
    <cofactor evidence="1">
        <name>Mn(2+)</name>
        <dbReference type="ChEBI" id="CHEBI:29035"/>
    </cofactor>
</comment>
<feature type="domain" description="RNase III" evidence="14">
    <location>
        <begin position="306"/>
        <end position="472"/>
    </location>
</feature>
<protein>
    <submittedName>
        <fullName evidence="16">Uncharacterized protein</fullName>
    </submittedName>
</protein>
<dbReference type="OrthoDB" id="6513042at2759"/>
<dbReference type="eggNOG" id="KOG0701">
    <property type="taxonomic scope" value="Eukaryota"/>
</dbReference>
<dbReference type="PROSITE" id="PS50137">
    <property type="entry name" value="DS_RBD"/>
    <property type="match status" value="1"/>
</dbReference>
<dbReference type="EMBL" id="CM002293">
    <property type="protein sequence ID" value="ESW19288.1"/>
    <property type="molecule type" value="Genomic_DNA"/>
</dbReference>
<evidence type="ECO:0000256" key="10">
    <source>
        <dbReference type="ARBA" id="ARBA00022884"/>
    </source>
</evidence>
<evidence type="ECO:0000256" key="12">
    <source>
        <dbReference type="PROSITE-ProRule" id="PRU00266"/>
    </source>
</evidence>
<evidence type="ECO:0000256" key="1">
    <source>
        <dbReference type="ARBA" id="ARBA00001936"/>
    </source>
</evidence>
<keyword evidence="4" id="KW-0479">Metal-binding</keyword>
<proteinExistence type="predicted"/>
<name>V7BQJ5_PHAVU</name>
<dbReference type="Gene3D" id="2.170.260.10">
    <property type="entry name" value="paz domain"/>
    <property type="match status" value="1"/>
</dbReference>
<dbReference type="InterPro" id="IPR036085">
    <property type="entry name" value="PAZ_dom_sf"/>
</dbReference>
<gene>
    <name evidence="16" type="ORF">PHAVU_006G111800g</name>
</gene>
<evidence type="ECO:0000256" key="3">
    <source>
        <dbReference type="ARBA" id="ARBA00022722"/>
    </source>
</evidence>
<keyword evidence="9" id="KW-0460">Magnesium</keyword>
<keyword evidence="7" id="KW-0255">Endonuclease</keyword>
<dbReference type="SMR" id="V7BQJ5"/>
<dbReference type="PROSITE" id="PS00517">
    <property type="entry name" value="RNASE_3_1"/>
    <property type="match status" value="1"/>
</dbReference>
<dbReference type="GO" id="GO:0005737">
    <property type="term" value="C:cytoplasm"/>
    <property type="evidence" value="ECO:0007669"/>
    <property type="project" value="TreeGrafter"/>
</dbReference>
<dbReference type="Pfam" id="PF02170">
    <property type="entry name" value="PAZ"/>
    <property type="match status" value="1"/>
</dbReference>
<dbReference type="PANTHER" id="PTHR14950">
    <property type="entry name" value="DICER-RELATED"/>
    <property type="match status" value="1"/>
</dbReference>
<dbReference type="SMART" id="SM00949">
    <property type="entry name" value="PAZ"/>
    <property type="match status" value="1"/>
</dbReference>
<evidence type="ECO:0000259" key="15">
    <source>
        <dbReference type="PROSITE" id="PS50821"/>
    </source>
</evidence>
<feature type="domain" description="PAZ" evidence="15">
    <location>
        <begin position="174"/>
        <end position="289"/>
    </location>
</feature>
<dbReference type="GO" id="GO:0046872">
    <property type="term" value="F:metal ion binding"/>
    <property type="evidence" value="ECO:0007669"/>
    <property type="project" value="UniProtKB-KW"/>
</dbReference>
<keyword evidence="5" id="KW-0677">Repeat</keyword>
<dbReference type="Gramene" id="ESW19288">
    <property type="protein sequence ID" value="ESW19288"/>
    <property type="gene ID" value="PHAVU_006G111800g"/>
</dbReference>
<keyword evidence="3" id="KW-0540">Nuclease</keyword>
<dbReference type="InterPro" id="IPR036389">
    <property type="entry name" value="RNase_III_sf"/>
</dbReference>
<dbReference type="GO" id="GO:0004525">
    <property type="term" value="F:ribonuclease III activity"/>
    <property type="evidence" value="ECO:0007669"/>
    <property type="project" value="InterPro"/>
</dbReference>
<evidence type="ECO:0000256" key="7">
    <source>
        <dbReference type="ARBA" id="ARBA00022759"/>
    </source>
</evidence>
<dbReference type="OMA" id="HAERDSC"/>
<dbReference type="SUPFAM" id="SSF69065">
    <property type="entry name" value="RNase III domain-like"/>
    <property type="match status" value="2"/>
</dbReference>
<dbReference type="AlphaFoldDB" id="V7BQJ5"/>
<dbReference type="GO" id="GO:0000166">
    <property type="term" value="F:nucleotide binding"/>
    <property type="evidence" value="ECO:0007669"/>
    <property type="project" value="UniProtKB-KW"/>
</dbReference>
<dbReference type="Pfam" id="PF00636">
    <property type="entry name" value="Ribonuclease_3"/>
    <property type="match status" value="2"/>
</dbReference>
<evidence type="ECO:0000256" key="5">
    <source>
        <dbReference type="ARBA" id="ARBA00022737"/>
    </source>
</evidence>
<dbReference type="InterPro" id="IPR003100">
    <property type="entry name" value="PAZ_dom"/>
</dbReference>
<dbReference type="PROSITE" id="PS50142">
    <property type="entry name" value="RNASE_3_2"/>
    <property type="match status" value="2"/>
</dbReference>
<dbReference type="SUPFAM" id="SSF54768">
    <property type="entry name" value="dsRNA-binding domain-like"/>
    <property type="match status" value="1"/>
</dbReference>
<evidence type="ECO:0000259" key="13">
    <source>
        <dbReference type="PROSITE" id="PS50137"/>
    </source>
</evidence>
<evidence type="ECO:0000256" key="2">
    <source>
        <dbReference type="ARBA" id="ARBA00001946"/>
    </source>
</evidence>
<keyword evidence="10 12" id="KW-0694">RNA-binding</keyword>
<accession>V7BQJ5</accession>
<dbReference type="Proteomes" id="UP000000226">
    <property type="component" value="Chromosome 6"/>
</dbReference>
<evidence type="ECO:0000256" key="6">
    <source>
        <dbReference type="ARBA" id="ARBA00022741"/>
    </source>
</evidence>
<feature type="domain" description="RNase III" evidence="14">
    <location>
        <begin position="508"/>
        <end position="656"/>
    </location>
</feature>
<evidence type="ECO:0000256" key="11">
    <source>
        <dbReference type="ARBA" id="ARBA00023211"/>
    </source>
</evidence>
<evidence type="ECO:0000259" key="14">
    <source>
        <dbReference type="PROSITE" id="PS50142"/>
    </source>
</evidence>
<evidence type="ECO:0000313" key="16">
    <source>
        <dbReference type="EMBL" id="ESW19288.1"/>
    </source>
</evidence>
<evidence type="ECO:0000256" key="4">
    <source>
        <dbReference type="ARBA" id="ARBA00022723"/>
    </source>
</evidence>
<dbReference type="InterPro" id="IPR000999">
    <property type="entry name" value="RNase_III_dom"/>
</dbReference>
<dbReference type="Pfam" id="PF00035">
    <property type="entry name" value="dsrm"/>
    <property type="match status" value="1"/>
</dbReference>
<sequence length="754" mass="85606">MKGIGKEHPCYVPPELVNCSSKSCSVTYEYYCYLMELKEDYKYEVKVGDIVLAMRTELESEIIETLSGTSLVVERGKLSLNLTPAKPIQLSSEQVEKCRRFQTTLFKILLNGDFNQLPSASDNFSLGDNPEIDYLLLPATVKDQRPSKSIIDWKSVYSFPFSSESTCDCNCNHHACDVKIQNGSVCSCKLENCVVYTPHSDSIYIIAHIMRDLNGNSTMLHSGRNRSATYKEHFKNKHKIELSFPHQSLLRGRKGFEVRNYLMKDRQNKKKGEKMSSEELPPELCSVIMSPISIGTIYSFSFVPSIMHWLEGLLIAFNLKKMLMDHCTQNDIPISKVLQAITAKGCQEAYNYEYLETLGDSFLKSAVSLQLFNTHQNDREGVLSKLKDKLISNYALCNFGSAKNLPGFIRMEAFEPKKWDIPGDKSRSLLLKEELVSSGRTSMYVGRKRNIEVKKVADVVEALIGAFISTKDEKAALSFINWIGIDVDTKIMPYERHLSTHPENLVDVKFLESQLKYKFKDPYLLVEALTHSSCKRSGISTCYERLEFLGDAVLDNVMTMHFYEEYYNEKCSPEFLTTMRSISVNNECYALSAIKAELHKHILCDPVVEKNIKETIKSVENLSLESTFGWELETYFCPVLGDVIESIAGAIFVDSGYKKEIVFKSIRPLLEPLVTPETARRHPISVLQELCQKNQYKMEVQSPVSDNDGTLVTIKVKANRITYQHTAKASNKDKARKVASKELLKQLKICKSLG</sequence>
<comment type="cofactor">
    <cofactor evidence="2">
        <name>Mg(2+)</name>
        <dbReference type="ChEBI" id="CHEBI:18420"/>
    </cofactor>
</comment>
<dbReference type="Gene3D" id="3.30.160.20">
    <property type="match status" value="1"/>
</dbReference>
<keyword evidence="6" id="KW-0547">Nucleotide-binding</keyword>
<keyword evidence="8" id="KW-0378">Hydrolase</keyword>
<dbReference type="SMART" id="SM00358">
    <property type="entry name" value="DSRM"/>
    <property type="match status" value="1"/>
</dbReference>
<dbReference type="FunFam" id="1.10.1520.10:FF:000004">
    <property type="entry name" value="Endoribonuclease dicer-like 1"/>
    <property type="match status" value="1"/>
</dbReference>
<dbReference type="GO" id="GO:0003723">
    <property type="term" value="F:RNA binding"/>
    <property type="evidence" value="ECO:0007669"/>
    <property type="project" value="UniProtKB-UniRule"/>
</dbReference>
<dbReference type="SMART" id="SM00535">
    <property type="entry name" value="RIBOc"/>
    <property type="match status" value="2"/>
</dbReference>